<sequence>MLIHLAFDLGTTQCTIACTANGIPGIEVYKSYPGVYNGKRSPFPPTALLYTEGQDKPITGDDVTLALKTLEEYGFDGYFNLWKLLFHHHQNDNLIKTMQQEMQNKLKKLGRSKYDLLKDWVHIQYSQLFLEGPEYSQQIKLRYGYSKLIDVDLRINVTVPPGRDVVEHEALARAFAQGPITMDQVYLESEPTAMFASWVCSPEINHKWKVGKVYLVQDGGGGTCSWVVFRLSKLNPPAFDQLYVSQSTVCGAETISEDFEKLADRKLQALPNSVPNNPSTLSKMRHDFEKKCKIRFGAAGQAQEKRSYIDAKTGIVFTYDEIKQCFQPCLMKILEETKKQLRQGSRVDFIMLGGGLFQNEYITRAVRNLFEKPEGPRVICVTDNKRHVAEGALRMRLTEFSNPFIRSRAAPKSIGYLTRIEVTTAIRRSKQYTHLWTEIDVDDKVEYYYVSLWVVKKSDVIAQNHELAAESSFKNARSKGIPLDADDDDLELLEKVITSDFHPGKRPHTALNRSNQLIDEQGSPVAAIEVLTVLKWNPLNLGIDLEGLHLEQTPRTKEKYRVMKYTILLRSVGVRTLFSIKAWSLQHKNVSAKKAIVWEVKDMALMETKAQISASLQKSFDLGSGVPSKALVAQTPKQPGQLPLPVPRNTLTGHDANNPASVQPSQPVSKGVIEKPETGKETPSLAHESCLTCEDIRAIPCDKSLPSCQNCRDRDMGRLCSYKPYMPSGLKQQVTVALEIWSQKNSSRKRRREEVSSREISQSYSQSDPQSDPLSDPQSDVQSDDEWRPAHRVREI</sequence>
<proteinExistence type="predicted"/>
<feature type="region of interest" description="Disordered" evidence="2">
    <location>
        <begin position="633"/>
        <end position="685"/>
    </location>
</feature>
<dbReference type="PANTHER" id="PTHR42749">
    <property type="entry name" value="CELL SHAPE-DETERMINING PROTEIN MREB"/>
    <property type="match status" value="1"/>
</dbReference>
<evidence type="ECO:0000256" key="1">
    <source>
        <dbReference type="ARBA" id="ARBA00023242"/>
    </source>
</evidence>
<feature type="compositionally biased region" description="Basic and acidic residues" evidence="2">
    <location>
        <begin position="785"/>
        <end position="796"/>
    </location>
</feature>
<dbReference type="InterPro" id="IPR001138">
    <property type="entry name" value="Zn2Cys6_DnaBD"/>
</dbReference>
<dbReference type="CDD" id="cd00067">
    <property type="entry name" value="GAL4"/>
    <property type="match status" value="1"/>
</dbReference>
<dbReference type="CDD" id="cd10170">
    <property type="entry name" value="ASKHA_NBD_HSP70"/>
    <property type="match status" value="1"/>
</dbReference>
<evidence type="ECO:0000256" key="2">
    <source>
        <dbReference type="SAM" id="MobiDB-lite"/>
    </source>
</evidence>
<evidence type="ECO:0000313" key="3">
    <source>
        <dbReference type="EMBL" id="KAL3428277.1"/>
    </source>
</evidence>
<comment type="caution">
    <text evidence="3">The sequence shown here is derived from an EMBL/GenBank/DDBJ whole genome shotgun (WGS) entry which is preliminary data.</text>
</comment>
<reference evidence="3 4" key="1">
    <citation type="submission" date="2024-06" db="EMBL/GenBank/DDBJ databases">
        <title>Complete genome of Phlyctema vagabunda strain 19-DSS-EL-015.</title>
        <authorList>
            <person name="Fiorenzani C."/>
        </authorList>
    </citation>
    <scope>NUCLEOTIDE SEQUENCE [LARGE SCALE GENOMIC DNA]</scope>
    <source>
        <strain evidence="3 4">19-DSS-EL-015</strain>
    </source>
</reference>
<accession>A0ABR4PY23</accession>
<protein>
    <submittedName>
        <fullName evidence="3">Hsp70 protein</fullName>
    </submittedName>
</protein>
<keyword evidence="1" id="KW-0539">Nucleus</keyword>
<organism evidence="3 4">
    <name type="scientific">Phlyctema vagabunda</name>
    <dbReference type="NCBI Taxonomy" id="108571"/>
    <lineage>
        <taxon>Eukaryota</taxon>
        <taxon>Fungi</taxon>
        <taxon>Dikarya</taxon>
        <taxon>Ascomycota</taxon>
        <taxon>Pezizomycotina</taxon>
        <taxon>Leotiomycetes</taxon>
        <taxon>Helotiales</taxon>
        <taxon>Dermateaceae</taxon>
        <taxon>Phlyctema</taxon>
    </lineage>
</organism>
<dbReference type="SUPFAM" id="SSF53067">
    <property type="entry name" value="Actin-like ATPase domain"/>
    <property type="match status" value="2"/>
</dbReference>
<dbReference type="EMBL" id="JBFCZG010000001">
    <property type="protein sequence ID" value="KAL3428277.1"/>
    <property type="molecule type" value="Genomic_DNA"/>
</dbReference>
<dbReference type="InterPro" id="IPR043129">
    <property type="entry name" value="ATPase_NBD"/>
</dbReference>
<gene>
    <name evidence="3" type="ORF">PVAG01_01786</name>
</gene>
<evidence type="ECO:0000313" key="4">
    <source>
        <dbReference type="Proteomes" id="UP001629113"/>
    </source>
</evidence>
<name>A0ABR4PY23_9HELO</name>
<feature type="region of interest" description="Disordered" evidence="2">
    <location>
        <begin position="744"/>
        <end position="796"/>
    </location>
</feature>
<feature type="compositionally biased region" description="Low complexity" evidence="2">
    <location>
        <begin position="758"/>
        <end position="781"/>
    </location>
</feature>
<keyword evidence="4" id="KW-1185">Reference proteome</keyword>
<feature type="compositionally biased region" description="Polar residues" evidence="2">
    <location>
        <begin position="658"/>
        <end position="668"/>
    </location>
</feature>
<dbReference type="Gene3D" id="3.90.640.10">
    <property type="entry name" value="Actin, Chain A, domain 4"/>
    <property type="match status" value="1"/>
</dbReference>
<dbReference type="PANTHER" id="PTHR42749:SF1">
    <property type="entry name" value="CELL SHAPE-DETERMINING PROTEIN MREB"/>
    <property type="match status" value="1"/>
</dbReference>
<dbReference type="Proteomes" id="UP001629113">
    <property type="component" value="Unassembled WGS sequence"/>
</dbReference>
<dbReference type="Gene3D" id="3.30.420.40">
    <property type="match status" value="2"/>
</dbReference>